<dbReference type="KEGG" id="loa:LOAG_03378"/>
<dbReference type="GeneID" id="9940765"/>
<reference evidence="1" key="1">
    <citation type="submission" date="2012-04" db="EMBL/GenBank/DDBJ databases">
        <title>The Genome Sequence of Loa loa.</title>
        <authorList>
            <consortium name="The Broad Institute Genome Sequencing Platform"/>
            <consortium name="Broad Institute Genome Sequencing Center for Infectious Disease"/>
            <person name="Nutman T.B."/>
            <person name="Fink D.L."/>
            <person name="Russ C."/>
            <person name="Young S."/>
            <person name="Zeng Q."/>
            <person name="Gargeya S."/>
            <person name="Alvarado L."/>
            <person name="Berlin A."/>
            <person name="Chapman S.B."/>
            <person name="Chen Z."/>
            <person name="Freedman E."/>
            <person name="Gellesch M."/>
            <person name="Goldberg J."/>
            <person name="Griggs A."/>
            <person name="Gujja S."/>
            <person name="Heilman E.R."/>
            <person name="Heiman D."/>
            <person name="Howarth C."/>
            <person name="Mehta T."/>
            <person name="Neiman D."/>
            <person name="Pearson M."/>
            <person name="Roberts A."/>
            <person name="Saif S."/>
            <person name="Shea T."/>
            <person name="Shenoy N."/>
            <person name="Sisk P."/>
            <person name="Stolte C."/>
            <person name="Sykes S."/>
            <person name="White J."/>
            <person name="Yandava C."/>
            <person name="Haas B."/>
            <person name="Henn M.R."/>
            <person name="Nusbaum C."/>
            <person name="Birren B."/>
        </authorList>
    </citation>
    <scope>NUCLEOTIDE SEQUENCE [LARGE SCALE GENOMIC DNA]</scope>
</reference>
<organism evidence="1">
    <name type="scientific">Loa loa</name>
    <name type="common">Eye worm</name>
    <name type="synonym">Filaria loa</name>
    <dbReference type="NCBI Taxonomy" id="7209"/>
    <lineage>
        <taxon>Eukaryota</taxon>
        <taxon>Metazoa</taxon>
        <taxon>Ecdysozoa</taxon>
        <taxon>Nematoda</taxon>
        <taxon>Chromadorea</taxon>
        <taxon>Rhabditida</taxon>
        <taxon>Spirurina</taxon>
        <taxon>Spiruromorpha</taxon>
        <taxon>Filarioidea</taxon>
        <taxon>Onchocercidae</taxon>
        <taxon>Loa</taxon>
    </lineage>
</organism>
<accession>A0A1S0U4M5</accession>
<dbReference type="RefSeq" id="XP_003138963.1">
    <property type="nucleotide sequence ID" value="XM_003138915.1"/>
</dbReference>
<dbReference type="EMBL" id="JH712105">
    <property type="protein sequence ID" value="EFO25111.1"/>
    <property type="molecule type" value="Genomic_DNA"/>
</dbReference>
<name>A0A1S0U4M5_LOALO</name>
<gene>
    <name evidence="1" type="ORF">LOAG_03378</name>
</gene>
<evidence type="ECO:0000313" key="1">
    <source>
        <dbReference type="EMBL" id="EFO25111.1"/>
    </source>
</evidence>
<dbReference type="CTD" id="9940765"/>
<protein>
    <submittedName>
        <fullName evidence="1">Uncharacterized protein</fullName>
    </submittedName>
</protein>
<dbReference type="InParanoid" id="A0A1S0U4M5"/>
<proteinExistence type="predicted"/>
<sequence length="99" mass="11762">MALAIFHQERDLSNCIGNGFRFLNFMPKKIWPCCTDLIQFFCSGMLRYLVKSSREVWSILFNYYIAEVYYFVKNIWTSFYGPSDPKSLKKVASVQWEYA</sequence>
<dbReference type="AlphaFoldDB" id="A0A1S0U4M5"/>